<organism evidence="6 7">
    <name type="scientific">Sphingomonas hengshuiensis</name>
    <dbReference type="NCBI Taxonomy" id="1609977"/>
    <lineage>
        <taxon>Bacteria</taxon>
        <taxon>Pseudomonadati</taxon>
        <taxon>Pseudomonadota</taxon>
        <taxon>Alphaproteobacteria</taxon>
        <taxon>Sphingomonadales</taxon>
        <taxon>Sphingomonadaceae</taxon>
        <taxon>Sphingomonas</taxon>
    </lineage>
</organism>
<evidence type="ECO:0000313" key="6">
    <source>
        <dbReference type="EMBL" id="AJP74014.1"/>
    </source>
</evidence>
<feature type="signal peptide" evidence="4">
    <location>
        <begin position="1"/>
        <end position="23"/>
    </location>
</feature>
<comment type="similarity">
    <text evidence="2">Belongs to the bacterial solute-binding protein 2 family.</text>
</comment>
<reference evidence="6 7" key="2">
    <citation type="submission" date="2015-02" db="EMBL/GenBank/DDBJ databases">
        <title>The complete genome of Sphingomonas hengshuiensis sp. WHSC-8 isolated from soil of Hengshui Lake.</title>
        <authorList>
            <person name="Wei S."/>
            <person name="Guo J."/>
            <person name="Su C."/>
            <person name="Wu R."/>
            <person name="Zhang Z."/>
            <person name="Liang K."/>
            <person name="Li H."/>
            <person name="Wang T."/>
            <person name="Liu H."/>
            <person name="Zhang C."/>
            <person name="Li Z."/>
            <person name="Wang Q."/>
            <person name="Meng J."/>
        </authorList>
    </citation>
    <scope>NUCLEOTIDE SEQUENCE [LARGE SCALE GENOMIC DNA]</scope>
    <source>
        <strain evidence="6 7">WHSC-8</strain>
    </source>
</reference>
<dbReference type="RefSeq" id="WP_052508070.1">
    <property type="nucleotide sequence ID" value="NZ_CP010836.1"/>
</dbReference>
<dbReference type="GO" id="GO:0030313">
    <property type="term" value="C:cell envelope"/>
    <property type="evidence" value="ECO:0007669"/>
    <property type="project" value="UniProtKB-SubCell"/>
</dbReference>
<dbReference type="GO" id="GO:0030246">
    <property type="term" value="F:carbohydrate binding"/>
    <property type="evidence" value="ECO:0007669"/>
    <property type="project" value="UniProtKB-ARBA"/>
</dbReference>
<keyword evidence="3 4" id="KW-0732">Signal</keyword>
<dbReference type="SUPFAM" id="SSF53822">
    <property type="entry name" value="Periplasmic binding protein-like I"/>
    <property type="match status" value="1"/>
</dbReference>
<dbReference type="PANTHER" id="PTHR46847">
    <property type="entry name" value="D-ALLOSE-BINDING PERIPLASMIC PROTEIN-RELATED"/>
    <property type="match status" value="1"/>
</dbReference>
<evidence type="ECO:0000259" key="5">
    <source>
        <dbReference type="Pfam" id="PF13407"/>
    </source>
</evidence>
<dbReference type="OrthoDB" id="7546817at2"/>
<evidence type="ECO:0000313" key="7">
    <source>
        <dbReference type="Proteomes" id="UP000032300"/>
    </source>
</evidence>
<dbReference type="InterPro" id="IPR028082">
    <property type="entry name" value="Peripla_BP_I"/>
</dbReference>
<evidence type="ECO:0000256" key="1">
    <source>
        <dbReference type="ARBA" id="ARBA00004196"/>
    </source>
</evidence>
<feature type="domain" description="Periplasmic binding protein" evidence="5">
    <location>
        <begin position="51"/>
        <end position="311"/>
    </location>
</feature>
<evidence type="ECO:0000256" key="4">
    <source>
        <dbReference type="SAM" id="SignalP"/>
    </source>
</evidence>
<evidence type="ECO:0000256" key="3">
    <source>
        <dbReference type="ARBA" id="ARBA00022729"/>
    </source>
</evidence>
<proteinExistence type="inferred from homology"/>
<keyword evidence="7" id="KW-1185">Reference proteome</keyword>
<sequence>MRRRPLFRIAGAGAILAIGAASVATLAVQVRRDAAAPVVAVRADAPRYGLASAGLGYPFAAAVAKGFVDAANRAGAQAVVLDARGDVQKQANDVQDLIVQRVKGLAVMPLDAVVAQGWVKRAGAAGVPIAAVAAQVGDPRARAIDDVYPGLVALATQDEVTAGEAAGRLAATLLPRGRQARIAIIEGAAGFPEVEQRARGFRRALDAAGADYRIVASQPGNWTSDKGEAACQNILSARPDIDLFFNEADDMLIGCARAVRAAGSDARLVGLGGSKLAVASIKAGAVDGTVCFKPEALGALAFEALRARAEGGDPRERRFLTYPLPAVTAASVGQCEGQW</sequence>
<dbReference type="KEGG" id="sphi:TS85_22760"/>
<dbReference type="EMBL" id="CP010836">
    <property type="protein sequence ID" value="AJP74014.1"/>
    <property type="molecule type" value="Genomic_DNA"/>
</dbReference>
<comment type="subcellular location">
    <subcellularLocation>
        <location evidence="1">Cell envelope</location>
    </subcellularLocation>
</comment>
<dbReference type="Pfam" id="PF13407">
    <property type="entry name" value="Peripla_BP_4"/>
    <property type="match status" value="1"/>
</dbReference>
<evidence type="ECO:0000256" key="2">
    <source>
        <dbReference type="ARBA" id="ARBA00007639"/>
    </source>
</evidence>
<dbReference type="Gene3D" id="3.40.50.2300">
    <property type="match status" value="2"/>
</dbReference>
<feature type="chain" id="PRO_5031078761" evidence="4">
    <location>
        <begin position="24"/>
        <end position="339"/>
    </location>
</feature>
<dbReference type="CDD" id="cd01536">
    <property type="entry name" value="PBP1_ABC_sugar_binding-like"/>
    <property type="match status" value="1"/>
</dbReference>
<gene>
    <name evidence="6" type="ORF">TS85_22760</name>
</gene>
<accession>A0A7U5CUU0</accession>
<dbReference type="InterPro" id="IPR025997">
    <property type="entry name" value="SBP_2_dom"/>
</dbReference>
<protein>
    <submittedName>
        <fullName evidence="6">Sugar ABC transporter substrate-binding protein</fullName>
    </submittedName>
</protein>
<dbReference type="AlphaFoldDB" id="A0A7U5CUU0"/>
<reference evidence="6 7" key="1">
    <citation type="journal article" date="2015" name="Int. J. Syst. Evol. Microbiol.">
        <title>Sphingomonas hengshuiensis sp. nov., isolated from lake wetland.</title>
        <authorList>
            <person name="Wei S."/>
            <person name="Wang T."/>
            <person name="Liu H."/>
            <person name="Zhang C."/>
            <person name="Guo J."/>
            <person name="Wang Q."/>
            <person name="Liang K."/>
            <person name="Zhang Z."/>
        </authorList>
    </citation>
    <scope>NUCLEOTIDE SEQUENCE [LARGE SCALE GENOMIC DNA]</scope>
    <source>
        <strain evidence="6 7">WHSC-8</strain>
    </source>
</reference>
<dbReference type="Proteomes" id="UP000032300">
    <property type="component" value="Chromosome"/>
</dbReference>
<dbReference type="PANTHER" id="PTHR46847:SF1">
    <property type="entry name" value="D-ALLOSE-BINDING PERIPLASMIC PROTEIN-RELATED"/>
    <property type="match status" value="1"/>
</dbReference>
<name>A0A7U5CUU0_9SPHN</name>